<dbReference type="GO" id="GO:0046872">
    <property type="term" value="F:metal ion binding"/>
    <property type="evidence" value="ECO:0007669"/>
    <property type="project" value="UniProtKB-KW"/>
</dbReference>
<comment type="caution">
    <text evidence="22">The sequence shown here is derived from an EMBL/GenBank/DDBJ whole genome shotgun (WGS) entry which is preliminary data.</text>
</comment>
<feature type="binding site" evidence="19">
    <location>
        <position position="9"/>
    </location>
    <ligand>
        <name>a divalent metal cation</name>
        <dbReference type="ChEBI" id="CHEBI:60240"/>
        <label>1</label>
        <note>catalytic</note>
    </ligand>
</feature>
<keyword evidence="10 20" id="KW-0269">Exonuclease</keyword>
<feature type="domain" description="Exonuclease" evidence="21">
    <location>
        <begin position="2"/>
        <end position="173"/>
    </location>
</feature>
<evidence type="ECO:0000259" key="21">
    <source>
        <dbReference type="SMART" id="SM00479"/>
    </source>
</evidence>
<dbReference type="SUPFAM" id="SSF53098">
    <property type="entry name" value="Ribonuclease H-like"/>
    <property type="match status" value="1"/>
</dbReference>
<dbReference type="GO" id="GO:0005829">
    <property type="term" value="C:cytosol"/>
    <property type="evidence" value="ECO:0007669"/>
    <property type="project" value="TreeGrafter"/>
</dbReference>
<dbReference type="InterPro" id="IPR006309">
    <property type="entry name" value="DnaQ_proteo"/>
</dbReference>
<dbReference type="NCBIfam" id="TIGR01406">
    <property type="entry name" value="dnaQ_proteo"/>
    <property type="match status" value="1"/>
</dbReference>
<dbReference type="InterPro" id="IPR012337">
    <property type="entry name" value="RNaseH-like_sf"/>
</dbReference>
<dbReference type="AlphaFoldDB" id="A0A1E3VVN2"/>
<organism evidence="22 23">
    <name type="scientific">Methyloceanibacter superfactus</name>
    <dbReference type="NCBI Taxonomy" id="1774969"/>
    <lineage>
        <taxon>Bacteria</taxon>
        <taxon>Pseudomonadati</taxon>
        <taxon>Pseudomonadota</taxon>
        <taxon>Alphaproteobacteria</taxon>
        <taxon>Hyphomicrobiales</taxon>
        <taxon>Hyphomicrobiaceae</taxon>
        <taxon>Methyloceanibacter</taxon>
    </lineage>
</organism>
<sequence>MREIILDTETTGLDPFEGHRIVEIGCVELVNRIPTGRTWHCHLNPEREVPQKAYEVHGLSTDFLRDKPRFAELADELLTFVEGAMLVMHNASFDFGFLNAELERLPRALLRWEHVVDTLARAAAASGRAASLDALCRRYGVDLTERETSGHGALLDCRLLASVYVELIGGNQARLEFAANGAQAALLQANAELIRPRPVPLASRLSAAETEAHRAFVATLGEGAAWRRYFQA</sequence>
<dbReference type="EC" id="2.7.7.7" evidence="2 20"/>
<evidence type="ECO:0000256" key="20">
    <source>
        <dbReference type="RuleBase" id="RU364087"/>
    </source>
</evidence>
<evidence type="ECO:0000256" key="9">
    <source>
        <dbReference type="ARBA" id="ARBA00022801"/>
    </source>
</evidence>
<proteinExistence type="predicted"/>
<keyword evidence="11 19" id="KW-0460">Magnesium</keyword>
<dbReference type="Proteomes" id="UP000094472">
    <property type="component" value="Unassembled WGS sequence"/>
</dbReference>
<dbReference type="InterPro" id="IPR036397">
    <property type="entry name" value="RNaseH_sf"/>
</dbReference>
<dbReference type="GO" id="GO:0003677">
    <property type="term" value="F:DNA binding"/>
    <property type="evidence" value="ECO:0007669"/>
    <property type="project" value="InterPro"/>
</dbReference>
<dbReference type="InterPro" id="IPR013520">
    <property type="entry name" value="Ribonucl_H"/>
</dbReference>
<reference evidence="22 23" key="1">
    <citation type="journal article" date="2016" name="Environ. Microbiol.">
        <title>New Methyloceanibacter diversity from North Sea sediments includes methanotroph containing solely the soluble methane monooxygenase.</title>
        <authorList>
            <person name="Vekeman B."/>
            <person name="Kerckhof F.M."/>
            <person name="Cremers G."/>
            <person name="de Vos P."/>
            <person name="Vandamme P."/>
            <person name="Boon N."/>
            <person name="Op den Camp H.J."/>
            <person name="Heylen K."/>
        </authorList>
    </citation>
    <scope>NUCLEOTIDE SEQUENCE [LARGE SCALE GENOMIC DNA]</scope>
    <source>
        <strain evidence="22 23">R-67175</strain>
    </source>
</reference>
<keyword evidence="4 20" id="KW-0808">Transferase</keyword>
<dbReference type="FunFam" id="3.30.420.10:FF:000012">
    <property type="entry name" value="DNA polymerase III subunit epsilon"/>
    <property type="match status" value="1"/>
</dbReference>
<dbReference type="InterPro" id="IPR006054">
    <property type="entry name" value="DnaQ"/>
</dbReference>
<evidence type="ECO:0000313" key="23">
    <source>
        <dbReference type="Proteomes" id="UP000094472"/>
    </source>
</evidence>
<dbReference type="Gene3D" id="3.30.420.10">
    <property type="entry name" value="Ribonuclease H-like superfamily/Ribonuclease H"/>
    <property type="match status" value="1"/>
</dbReference>
<comment type="catalytic activity">
    <reaction evidence="16 20">
        <text>DNA(n) + a 2'-deoxyribonucleoside 5'-triphosphate = DNA(n+1) + diphosphate</text>
        <dbReference type="Rhea" id="RHEA:22508"/>
        <dbReference type="Rhea" id="RHEA-COMP:17339"/>
        <dbReference type="Rhea" id="RHEA-COMP:17340"/>
        <dbReference type="ChEBI" id="CHEBI:33019"/>
        <dbReference type="ChEBI" id="CHEBI:61560"/>
        <dbReference type="ChEBI" id="CHEBI:173112"/>
        <dbReference type="EC" id="2.7.7.7"/>
    </reaction>
</comment>
<accession>A0A1E3VVN2</accession>
<dbReference type="OrthoDB" id="9804290at2"/>
<evidence type="ECO:0000256" key="7">
    <source>
        <dbReference type="ARBA" id="ARBA00022722"/>
    </source>
</evidence>
<keyword evidence="23" id="KW-1185">Reference proteome</keyword>
<evidence type="ECO:0000256" key="14">
    <source>
        <dbReference type="ARBA" id="ARBA00025483"/>
    </source>
</evidence>
<evidence type="ECO:0000256" key="17">
    <source>
        <dbReference type="PIRSR" id="PIRSR606309-1"/>
    </source>
</evidence>
<dbReference type="PANTHER" id="PTHR30231:SF41">
    <property type="entry name" value="DNA POLYMERASE III SUBUNIT EPSILON"/>
    <property type="match status" value="1"/>
</dbReference>
<evidence type="ECO:0000256" key="12">
    <source>
        <dbReference type="ARBA" id="ARBA00022932"/>
    </source>
</evidence>
<keyword evidence="5 20" id="KW-0548">Nucleotidyltransferase</keyword>
<feature type="binding site" evidence="19">
    <location>
        <position position="156"/>
    </location>
    <ligand>
        <name>a divalent metal cation</name>
        <dbReference type="ChEBI" id="CHEBI:60240"/>
        <label>1</label>
        <note>catalytic</note>
    </ligand>
</feature>
<feature type="binding site" evidence="18">
    <location>
        <position position="156"/>
    </location>
    <ligand>
        <name>substrate</name>
    </ligand>
</feature>
<dbReference type="EMBL" id="LPWF01000026">
    <property type="protein sequence ID" value="ODR97331.1"/>
    <property type="molecule type" value="Genomic_DNA"/>
</dbReference>
<comment type="function">
    <text evidence="14 20">DNA polymerase III is a complex, multichain enzyme responsible for most of the replicative synthesis in bacteria. The epsilon subunit contain the editing function and is a proofreading 3'-5' exonuclease.</text>
</comment>
<feature type="binding site" evidence="18">
    <location>
        <position position="7"/>
    </location>
    <ligand>
        <name>substrate</name>
    </ligand>
</feature>
<evidence type="ECO:0000313" key="22">
    <source>
        <dbReference type="EMBL" id="ODR97331.1"/>
    </source>
</evidence>
<dbReference type="STRING" id="1774969.AUC69_11950"/>
<dbReference type="GO" id="GO:0008408">
    <property type="term" value="F:3'-5' exonuclease activity"/>
    <property type="evidence" value="ECO:0007669"/>
    <property type="project" value="TreeGrafter"/>
</dbReference>
<keyword evidence="12 20" id="KW-0239">DNA-directed DNA polymerase</keyword>
<evidence type="ECO:0000256" key="16">
    <source>
        <dbReference type="ARBA" id="ARBA00049244"/>
    </source>
</evidence>
<name>A0A1E3VVN2_9HYPH</name>
<comment type="subunit">
    <text evidence="15 20">DNA polymerase III contains a core (composed of alpha, epsilon and theta chains) that associates with a tau subunit. This core dimerizes to form the POLIII' complex. PolIII' associates with the gamma complex (composed of gamma, delta, delta', psi and chi chains) and with the beta chain to form the complete DNA polymerase III complex.</text>
</comment>
<evidence type="ECO:0000256" key="18">
    <source>
        <dbReference type="PIRSR" id="PIRSR606309-2"/>
    </source>
</evidence>
<keyword evidence="7 20" id="KW-0540">Nuclease</keyword>
<keyword evidence="6 20" id="KW-0235">DNA replication</keyword>
<evidence type="ECO:0000256" key="3">
    <source>
        <dbReference type="ARBA" id="ARBA00020352"/>
    </source>
</evidence>
<evidence type="ECO:0000256" key="10">
    <source>
        <dbReference type="ARBA" id="ARBA00022839"/>
    </source>
</evidence>
<evidence type="ECO:0000256" key="13">
    <source>
        <dbReference type="ARBA" id="ARBA00023211"/>
    </source>
</evidence>
<dbReference type="NCBIfam" id="NF004316">
    <property type="entry name" value="PRK05711.1"/>
    <property type="match status" value="1"/>
</dbReference>
<feature type="binding site" evidence="18">
    <location>
        <position position="57"/>
    </location>
    <ligand>
        <name>substrate</name>
    </ligand>
</feature>
<feature type="active site" description="Proton acceptor" evidence="17">
    <location>
        <position position="151"/>
    </location>
</feature>
<dbReference type="PANTHER" id="PTHR30231">
    <property type="entry name" value="DNA POLYMERASE III SUBUNIT EPSILON"/>
    <property type="match status" value="1"/>
</dbReference>
<dbReference type="RefSeq" id="WP_069441882.1">
    <property type="nucleotide sequence ID" value="NZ_LPWF01000026.1"/>
</dbReference>
<feature type="binding site" evidence="19">
    <location>
        <position position="7"/>
    </location>
    <ligand>
        <name>a divalent metal cation</name>
        <dbReference type="ChEBI" id="CHEBI:60240"/>
        <label>1</label>
        <note>catalytic</note>
    </ligand>
</feature>
<protein>
    <recommendedName>
        <fullName evidence="3 20">DNA polymerase III subunit epsilon</fullName>
        <ecNumber evidence="2 20">2.7.7.7</ecNumber>
    </recommendedName>
</protein>
<dbReference type="NCBIfam" id="TIGR00573">
    <property type="entry name" value="dnaq"/>
    <property type="match status" value="1"/>
</dbReference>
<keyword evidence="9 20" id="KW-0378">Hydrolase</keyword>
<evidence type="ECO:0000256" key="5">
    <source>
        <dbReference type="ARBA" id="ARBA00022695"/>
    </source>
</evidence>
<evidence type="ECO:0000256" key="15">
    <source>
        <dbReference type="ARBA" id="ARBA00026073"/>
    </source>
</evidence>
<evidence type="ECO:0000256" key="11">
    <source>
        <dbReference type="ARBA" id="ARBA00022842"/>
    </source>
</evidence>
<dbReference type="Pfam" id="PF00929">
    <property type="entry name" value="RNase_T"/>
    <property type="match status" value="1"/>
</dbReference>
<dbReference type="CDD" id="cd06131">
    <property type="entry name" value="DNA_pol_III_epsilon_Ecoli_like"/>
    <property type="match status" value="1"/>
</dbReference>
<evidence type="ECO:0000256" key="1">
    <source>
        <dbReference type="ARBA" id="ARBA00001936"/>
    </source>
</evidence>
<comment type="cofactor">
    <cofactor evidence="1 20">
        <name>Mn(2+)</name>
        <dbReference type="ChEBI" id="CHEBI:29035"/>
    </cofactor>
</comment>
<dbReference type="SMART" id="SM00479">
    <property type="entry name" value="EXOIII"/>
    <property type="match status" value="1"/>
</dbReference>
<keyword evidence="8 19" id="KW-0479">Metal-binding</keyword>
<evidence type="ECO:0000256" key="8">
    <source>
        <dbReference type="ARBA" id="ARBA00022723"/>
    </source>
</evidence>
<evidence type="ECO:0000256" key="6">
    <source>
        <dbReference type="ARBA" id="ARBA00022705"/>
    </source>
</evidence>
<comment type="cofactor">
    <cofactor evidence="19">
        <name>Mg(2+)</name>
        <dbReference type="ChEBI" id="CHEBI:18420"/>
    </cofactor>
    <cofactor evidence="19">
        <name>Mn(2+)</name>
        <dbReference type="ChEBI" id="CHEBI:29035"/>
    </cofactor>
    <text evidence="19">Binds 2 divalent metal cations. Magnesium or manganese.</text>
</comment>
<keyword evidence="13 19" id="KW-0464">Manganese</keyword>
<dbReference type="GO" id="GO:0045004">
    <property type="term" value="P:DNA replication proofreading"/>
    <property type="evidence" value="ECO:0007669"/>
    <property type="project" value="TreeGrafter"/>
</dbReference>
<feature type="binding site" evidence="18">
    <location>
        <position position="9"/>
    </location>
    <ligand>
        <name>substrate</name>
    </ligand>
</feature>
<evidence type="ECO:0000256" key="19">
    <source>
        <dbReference type="PIRSR" id="PIRSR606309-3"/>
    </source>
</evidence>
<evidence type="ECO:0000256" key="2">
    <source>
        <dbReference type="ARBA" id="ARBA00012417"/>
    </source>
</evidence>
<gene>
    <name evidence="20" type="primary">dnaQ</name>
    <name evidence="22" type="ORF">AUC69_11950</name>
</gene>
<evidence type="ECO:0000256" key="4">
    <source>
        <dbReference type="ARBA" id="ARBA00022679"/>
    </source>
</evidence>
<dbReference type="GO" id="GO:0003887">
    <property type="term" value="F:DNA-directed DNA polymerase activity"/>
    <property type="evidence" value="ECO:0007669"/>
    <property type="project" value="UniProtKB-KW"/>
</dbReference>